<keyword evidence="2" id="KW-1134">Transmembrane beta strand</keyword>
<keyword evidence="2" id="KW-0732">Signal</keyword>
<dbReference type="Pfam" id="PF02321">
    <property type="entry name" value="OEP"/>
    <property type="match status" value="2"/>
</dbReference>
<dbReference type="GO" id="GO:0005886">
    <property type="term" value="C:plasma membrane"/>
    <property type="evidence" value="ECO:0007669"/>
    <property type="project" value="UniProtKB-SubCell"/>
</dbReference>
<proteinExistence type="inferred from homology"/>
<keyword evidence="2" id="KW-0564">Palmitate</keyword>
<dbReference type="InterPro" id="IPR010131">
    <property type="entry name" value="MdtP/NodT-like"/>
</dbReference>
<keyword evidence="2" id="KW-0472">Membrane</keyword>
<dbReference type="NCBIfam" id="TIGR01845">
    <property type="entry name" value="outer_NodT"/>
    <property type="match status" value="1"/>
</dbReference>
<comment type="caution">
    <text evidence="3">The sequence shown here is derived from an EMBL/GenBank/DDBJ whole genome shotgun (WGS) entry which is preliminary data.</text>
</comment>
<keyword evidence="2" id="KW-0812">Transmembrane</keyword>
<dbReference type="InterPro" id="IPR003423">
    <property type="entry name" value="OMP_efflux"/>
</dbReference>
<organism evidence="3 4">
    <name type="scientific">Candidatus Propionivibrio dominans</name>
    <dbReference type="NCBI Taxonomy" id="2954373"/>
    <lineage>
        <taxon>Bacteria</taxon>
        <taxon>Pseudomonadati</taxon>
        <taxon>Pseudomonadota</taxon>
        <taxon>Betaproteobacteria</taxon>
        <taxon>Rhodocyclales</taxon>
        <taxon>Rhodocyclaceae</taxon>
        <taxon>Propionivibrio</taxon>
    </lineage>
</organism>
<dbReference type="Gene3D" id="1.20.1600.10">
    <property type="entry name" value="Outer membrane efflux proteins (OEP)"/>
    <property type="match status" value="1"/>
</dbReference>
<dbReference type="SUPFAM" id="SSF56954">
    <property type="entry name" value="Outer membrane efflux proteins (OEP)"/>
    <property type="match status" value="1"/>
</dbReference>
<keyword evidence="2" id="KW-0449">Lipoprotein</keyword>
<dbReference type="Gene3D" id="2.20.200.10">
    <property type="entry name" value="Outer membrane efflux proteins (OEP)"/>
    <property type="match status" value="1"/>
</dbReference>
<feature type="chain" id="PRO_5039742208" evidence="2">
    <location>
        <begin position="23"/>
        <end position="470"/>
    </location>
</feature>
<protein>
    <submittedName>
        <fullName evidence="3">Efflux transporter outer membrane subunit</fullName>
    </submittedName>
</protein>
<sequence>MQGLARLVVPILMLLFGGCAVTGNPPAPAPEMPRAFAESAGSDAAVPAADWWGAFGSPELSSLIAAAEAANPDLAIAAERVRQAEAQVRIADATLFPVLDLRAGTSRFKTRVDGGKWETRDASSVTLGASYEIDLWGRNASGARSAEADLRASRFDEETVRLTLVAGVAEAYFQVLSLRGRLAVARENLDIAQRVLKVVESRVRNGAASSLDLARQQGGVLTIQAALLPLELQERQTLFALAILLGRAPEGFDAAASAVTGLSVPRVAPGLPSLLLVRRPDLASAEAQLAAANANVAAARAALLPGISLTGSAGLASDVLINFLSAPAAALAIGASLLQPIFDGGRLRGQVDVATSRERELVETYRKAVLAALADVESALAAGARTAAQELLQEQVVEQARVALRLAGIRYREGADDLLTILDAQRTLFQAQDQLAQIRLARLQASVGLFKALGGSSEMPEGRNPSASGR</sequence>
<evidence type="ECO:0000256" key="1">
    <source>
        <dbReference type="ARBA" id="ARBA00007613"/>
    </source>
</evidence>
<reference evidence="3" key="1">
    <citation type="submission" date="2020-10" db="EMBL/GenBank/DDBJ databases">
        <title>Connecting structure to function with the recovery of over 1000 high-quality activated sludge metagenome-assembled genomes encoding full-length rRNA genes using long-read sequencing.</title>
        <authorList>
            <person name="Singleton C.M."/>
            <person name="Petriglieri F."/>
            <person name="Kristensen J.M."/>
            <person name="Kirkegaard R.H."/>
            <person name="Michaelsen T.Y."/>
            <person name="Andersen M.H."/>
            <person name="Karst S.M."/>
            <person name="Dueholm M.S."/>
            <person name="Nielsen P.H."/>
            <person name="Albertsen M."/>
        </authorList>
    </citation>
    <scope>NUCLEOTIDE SEQUENCE</scope>
    <source>
        <strain evidence="3">EsbW_18-Q3-R4-48_MAXAC.044</strain>
    </source>
</reference>
<gene>
    <name evidence="3" type="ORF">IPJ48_03695</name>
</gene>
<evidence type="ECO:0000256" key="2">
    <source>
        <dbReference type="RuleBase" id="RU362097"/>
    </source>
</evidence>
<dbReference type="GO" id="GO:0015562">
    <property type="term" value="F:efflux transmembrane transporter activity"/>
    <property type="evidence" value="ECO:0007669"/>
    <property type="project" value="InterPro"/>
</dbReference>
<comment type="similarity">
    <text evidence="1 2">Belongs to the outer membrane factor (OMF) (TC 1.B.17) family.</text>
</comment>
<dbReference type="PANTHER" id="PTHR30203:SF33">
    <property type="entry name" value="BLR4455 PROTEIN"/>
    <property type="match status" value="1"/>
</dbReference>
<dbReference type="Proteomes" id="UP000886602">
    <property type="component" value="Unassembled WGS sequence"/>
</dbReference>
<evidence type="ECO:0000313" key="4">
    <source>
        <dbReference type="Proteomes" id="UP000886602"/>
    </source>
</evidence>
<dbReference type="PANTHER" id="PTHR30203">
    <property type="entry name" value="OUTER MEMBRANE CATION EFFLUX PROTEIN"/>
    <property type="match status" value="1"/>
</dbReference>
<name>A0A9D7F9B5_9RHOO</name>
<dbReference type="AlphaFoldDB" id="A0A9D7F9B5"/>
<dbReference type="EMBL" id="JADJNC010000005">
    <property type="protein sequence ID" value="MBK7422258.1"/>
    <property type="molecule type" value="Genomic_DNA"/>
</dbReference>
<evidence type="ECO:0000313" key="3">
    <source>
        <dbReference type="EMBL" id="MBK7422258.1"/>
    </source>
</evidence>
<feature type="signal peptide" evidence="2">
    <location>
        <begin position="1"/>
        <end position="22"/>
    </location>
</feature>
<dbReference type="PROSITE" id="PS51257">
    <property type="entry name" value="PROKAR_LIPOPROTEIN"/>
    <property type="match status" value="1"/>
</dbReference>
<accession>A0A9D7F9B5</accession>
<comment type="subcellular location">
    <subcellularLocation>
        <location evidence="2">Cell membrane</location>
        <topology evidence="2">Lipid-anchor</topology>
    </subcellularLocation>
</comment>